<protein>
    <submittedName>
        <fullName evidence="2">Uncharacterized protein</fullName>
    </submittedName>
</protein>
<proteinExistence type="predicted"/>
<name>A0A194QK80_PAPMA</name>
<evidence type="ECO:0000256" key="1">
    <source>
        <dbReference type="SAM" id="MobiDB-lite"/>
    </source>
</evidence>
<sequence>MRRWRRRDVGRDETGRSPLSSTSAPPAPAARRLRSIAHDTQMSRDDQINEMDPSAPSFRRLTSSDE</sequence>
<evidence type="ECO:0000313" key="2">
    <source>
        <dbReference type="EMBL" id="KPJ05942.1"/>
    </source>
</evidence>
<reference evidence="2 3" key="1">
    <citation type="journal article" date="2015" name="Nat. Commun.">
        <title>Outbred genome sequencing and CRISPR/Cas9 gene editing in butterflies.</title>
        <authorList>
            <person name="Li X."/>
            <person name="Fan D."/>
            <person name="Zhang W."/>
            <person name="Liu G."/>
            <person name="Zhang L."/>
            <person name="Zhao L."/>
            <person name="Fang X."/>
            <person name="Chen L."/>
            <person name="Dong Y."/>
            <person name="Chen Y."/>
            <person name="Ding Y."/>
            <person name="Zhao R."/>
            <person name="Feng M."/>
            <person name="Zhu Y."/>
            <person name="Feng Y."/>
            <person name="Jiang X."/>
            <person name="Zhu D."/>
            <person name="Xiang H."/>
            <person name="Feng X."/>
            <person name="Li S."/>
            <person name="Wang J."/>
            <person name="Zhang G."/>
            <person name="Kronforst M.R."/>
            <person name="Wang W."/>
        </authorList>
    </citation>
    <scope>NUCLEOTIDE SEQUENCE [LARGE SCALE GENOMIC DNA]</scope>
    <source>
        <strain evidence="2">Ya'a_city_454_Pm</strain>
        <tissue evidence="2">Whole body</tissue>
    </source>
</reference>
<evidence type="ECO:0000313" key="3">
    <source>
        <dbReference type="Proteomes" id="UP000053240"/>
    </source>
</evidence>
<dbReference type="InParanoid" id="A0A194QK80"/>
<dbReference type="Proteomes" id="UP000053240">
    <property type="component" value="Unassembled WGS sequence"/>
</dbReference>
<organism evidence="2 3">
    <name type="scientific">Papilio machaon</name>
    <name type="common">Old World swallowtail butterfly</name>
    <dbReference type="NCBI Taxonomy" id="76193"/>
    <lineage>
        <taxon>Eukaryota</taxon>
        <taxon>Metazoa</taxon>
        <taxon>Ecdysozoa</taxon>
        <taxon>Arthropoda</taxon>
        <taxon>Hexapoda</taxon>
        <taxon>Insecta</taxon>
        <taxon>Pterygota</taxon>
        <taxon>Neoptera</taxon>
        <taxon>Endopterygota</taxon>
        <taxon>Lepidoptera</taxon>
        <taxon>Glossata</taxon>
        <taxon>Ditrysia</taxon>
        <taxon>Papilionoidea</taxon>
        <taxon>Papilionidae</taxon>
        <taxon>Papilioninae</taxon>
        <taxon>Papilio</taxon>
    </lineage>
</organism>
<feature type="region of interest" description="Disordered" evidence="1">
    <location>
        <begin position="1"/>
        <end position="66"/>
    </location>
</feature>
<gene>
    <name evidence="2" type="ORF">RR48_14384</name>
</gene>
<dbReference type="EMBL" id="KQ461198">
    <property type="protein sequence ID" value="KPJ05942.1"/>
    <property type="molecule type" value="Genomic_DNA"/>
</dbReference>
<dbReference type="AlphaFoldDB" id="A0A194QK80"/>
<accession>A0A194QK80</accession>
<keyword evidence="3" id="KW-1185">Reference proteome</keyword>